<dbReference type="PANTHER" id="PTHR37466">
    <property type="entry name" value="SLR1628 PROTEIN"/>
    <property type="match status" value="1"/>
</dbReference>
<dbReference type="AlphaFoldDB" id="A0A5C2H7C9"/>
<organism evidence="1 2">
    <name type="scientific">Malaciobacter pacificus</name>
    <dbReference type="NCBI Taxonomy" id="1080223"/>
    <lineage>
        <taxon>Bacteria</taxon>
        <taxon>Pseudomonadati</taxon>
        <taxon>Campylobacterota</taxon>
        <taxon>Epsilonproteobacteria</taxon>
        <taxon>Campylobacterales</taxon>
        <taxon>Arcobacteraceae</taxon>
        <taxon>Malaciobacter</taxon>
    </lineage>
</organism>
<dbReference type="OrthoDB" id="9792525at2"/>
<accession>A0A5C2H7C9</accession>
<evidence type="ECO:0000313" key="2">
    <source>
        <dbReference type="Proteomes" id="UP000322726"/>
    </source>
</evidence>
<reference evidence="2" key="2">
    <citation type="submission" date="2019-09" db="EMBL/GenBank/DDBJ databases">
        <title>Complete genome sequencing of four Arcobacter species reveals a diverse suite of mobile elements.</title>
        <authorList>
            <person name="On S.L.W."/>
            <person name="Miller W.G."/>
            <person name="Biggs P."/>
            <person name="Cornelius A."/>
            <person name="Vandamme P."/>
        </authorList>
    </citation>
    <scope>NUCLEOTIDE SEQUENCE [LARGE SCALE GENOMIC DNA]</scope>
    <source>
        <strain evidence="2">LMG 26638</strain>
    </source>
</reference>
<protein>
    <submittedName>
        <fullName evidence="1">DUF2237 domain-containing protein</fullName>
    </submittedName>
</protein>
<dbReference type="PANTHER" id="PTHR37466:SF1">
    <property type="entry name" value="SLR1628 PROTEIN"/>
    <property type="match status" value="1"/>
</dbReference>
<sequence length="118" mass="12908">MQTNLFGEPLQICSTSPMTGFYRDGTCRTSIEDGGSHSVCAVVTDEFLGYSKAMGNDLTTPIPQYGFTGLKDGDRWCLCAARWYEAYKAGYAPKIDPSATSSQATKIVDKEILLKYAI</sequence>
<dbReference type="KEGG" id="apai:APAC_1774"/>
<dbReference type="InterPro" id="IPR018714">
    <property type="entry name" value="DUF2237"/>
</dbReference>
<dbReference type="Gene3D" id="3.30.56.110">
    <property type="entry name" value="Protein of unknown function DUF2237"/>
    <property type="match status" value="1"/>
</dbReference>
<proteinExistence type="predicted"/>
<dbReference type="RefSeq" id="WP_130233782.1">
    <property type="nucleotide sequence ID" value="NZ_BMEF01000013.1"/>
</dbReference>
<reference evidence="1 2" key="1">
    <citation type="submission" date="2019-09" db="EMBL/GenBank/DDBJ databases">
        <title>Complete genome sequencing of four Arcobacter species reveals a diverse suite of mobile elements.</title>
        <authorList>
            <person name="Miller W.G."/>
            <person name="Yee E."/>
            <person name="Bono J.L."/>
        </authorList>
    </citation>
    <scope>NUCLEOTIDE SEQUENCE [LARGE SCALE GENOMIC DNA]</scope>
    <source>
        <strain evidence="1 2">LMG 26638</strain>
    </source>
</reference>
<name>A0A5C2H7C9_9BACT</name>
<dbReference type="Proteomes" id="UP000322726">
    <property type="component" value="Chromosome"/>
</dbReference>
<reference evidence="1 2" key="3">
    <citation type="submission" date="2019-09" db="EMBL/GenBank/DDBJ databases">
        <title>Taxonomic note: a critical rebuttal of the proposed division of the genus Arcobacter into six genera, emended descriptions of Arcobacter anaerophilus and the genus Arcobacter, and an assessment of genus-level boundaries for Epsilonproteobacteria using in silico genomic comparator tools.</title>
        <authorList>
            <person name="On S.L.W."/>
            <person name="Miller W.G."/>
            <person name="Biggs P."/>
            <person name="Cornelius A."/>
            <person name="Vandamme P."/>
        </authorList>
    </citation>
    <scope>NUCLEOTIDE SEQUENCE [LARGE SCALE GENOMIC DNA]</scope>
    <source>
        <strain evidence="1 2">LMG 26638</strain>
    </source>
</reference>
<keyword evidence="2" id="KW-1185">Reference proteome</keyword>
<gene>
    <name evidence="1" type="ORF">APAC_1774</name>
</gene>
<dbReference type="Pfam" id="PF09996">
    <property type="entry name" value="DUF2237"/>
    <property type="match status" value="1"/>
</dbReference>
<dbReference type="EMBL" id="CP035928">
    <property type="protein sequence ID" value="QEP34861.1"/>
    <property type="molecule type" value="Genomic_DNA"/>
</dbReference>
<evidence type="ECO:0000313" key="1">
    <source>
        <dbReference type="EMBL" id="QEP34861.1"/>
    </source>
</evidence>